<evidence type="ECO:0000256" key="1">
    <source>
        <dbReference type="SAM" id="Phobius"/>
    </source>
</evidence>
<keyword evidence="3" id="KW-1185">Reference proteome</keyword>
<dbReference type="RefSeq" id="WP_145350190.1">
    <property type="nucleotide sequence ID" value="NZ_CP036262.1"/>
</dbReference>
<reference evidence="2 3" key="1">
    <citation type="submission" date="2019-02" db="EMBL/GenBank/DDBJ databases">
        <title>Deep-cultivation of Planctomycetes and their phenomic and genomic characterization uncovers novel biology.</title>
        <authorList>
            <person name="Wiegand S."/>
            <person name="Jogler M."/>
            <person name="Boedeker C."/>
            <person name="Pinto D."/>
            <person name="Vollmers J."/>
            <person name="Rivas-Marin E."/>
            <person name="Kohn T."/>
            <person name="Peeters S.H."/>
            <person name="Heuer A."/>
            <person name="Rast P."/>
            <person name="Oberbeckmann S."/>
            <person name="Bunk B."/>
            <person name="Jeske O."/>
            <person name="Meyerdierks A."/>
            <person name="Storesund J.E."/>
            <person name="Kallscheuer N."/>
            <person name="Luecker S."/>
            <person name="Lage O.M."/>
            <person name="Pohl T."/>
            <person name="Merkel B.J."/>
            <person name="Hornburger P."/>
            <person name="Mueller R.-W."/>
            <person name="Bruemmer F."/>
            <person name="Labrenz M."/>
            <person name="Spormann A.M."/>
            <person name="Op den Camp H."/>
            <person name="Overmann J."/>
            <person name="Amann R."/>
            <person name="Jetten M.S.M."/>
            <person name="Mascher T."/>
            <person name="Medema M.H."/>
            <person name="Devos D.P."/>
            <person name="Kaster A.-K."/>
            <person name="Ovreas L."/>
            <person name="Rohde M."/>
            <person name="Galperin M.Y."/>
            <person name="Jogler C."/>
        </authorList>
    </citation>
    <scope>NUCLEOTIDE SEQUENCE [LARGE SCALE GENOMIC DNA]</scope>
    <source>
        <strain evidence="2 3">FF011L</strain>
    </source>
</reference>
<proteinExistence type="predicted"/>
<dbReference type="KEGG" id="rml:FF011L_07610"/>
<keyword evidence="1" id="KW-0472">Membrane</keyword>
<gene>
    <name evidence="2" type="ORF">FF011L_07610</name>
</gene>
<dbReference type="OrthoDB" id="286801at2"/>
<feature type="transmembrane region" description="Helical" evidence="1">
    <location>
        <begin position="66"/>
        <end position="85"/>
    </location>
</feature>
<keyword evidence="1" id="KW-1133">Transmembrane helix</keyword>
<organism evidence="2 3">
    <name type="scientific">Roseimaritima multifibrata</name>
    <dbReference type="NCBI Taxonomy" id="1930274"/>
    <lineage>
        <taxon>Bacteria</taxon>
        <taxon>Pseudomonadati</taxon>
        <taxon>Planctomycetota</taxon>
        <taxon>Planctomycetia</taxon>
        <taxon>Pirellulales</taxon>
        <taxon>Pirellulaceae</taxon>
        <taxon>Roseimaritima</taxon>
    </lineage>
</organism>
<accession>A0A517MAX1</accession>
<keyword evidence="1" id="KW-0812">Transmembrane</keyword>
<dbReference type="Proteomes" id="UP000320672">
    <property type="component" value="Chromosome"/>
</dbReference>
<evidence type="ECO:0000313" key="3">
    <source>
        <dbReference type="Proteomes" id="UP000320672"/>
    </source>
</evidence>
<protein>
    <submittedName>
        <fullName evidence="2">Uncharacterized protein</fullName>
    </submittedName>
</protein>
<name>A0A517MAX1_9BACT</name>
<dbReference type="EMBL" id="CP036262">
    <property type="protein sequence ID" value="QDS92025.1"/>
    <property type="molecule type" value="Genomic_DNA"/>
</dbReference>
<dbReference type="AlphaFoldDB" id="A0A517MAX1"/>
<evidence type="ECO:0000313" key="2">
    <source>
        <dbReference type="EMBL" id="QDS92025.1"/>
    </source>
</evidence>
<sequence length="318" mass="35575">MTRDPNRLSDANDQFIESLLQEAYDPGAEADDARIDRLMEQIRDGQTDPSATVELRKSPLQSASRWGARLAIAACVLIVCGYAVISMSGSHSAYAAVLRAIEVNLPTREYRVQMTNRWPVVGERDVTAKLYVNNRDEFCVWHPGWLPGGEIWVGGDLDSRWIVPRVGPIVTGDEDLIASALQGQGLGTPMLHLRTLLTRMSEDYDLRLLADEDISNPRQPSESIRCQHVTGVRAVSSGMTPIQIDLWANRETGVAERVELVWPQDTEAWLPLRWRIDLIAFPELADNWFEFQGHSEPGRIVMPMPSGISEDPPALPLR</sequence>